<accession>A0ACC6P5W4</accession>
<gene>
    <name evidence="1" type="ORF">WKI47_00030</name>
</gene>
<protein>
    <submittedName>
        <fullName evidence="1">Papain-like cysteine protease family protein</fullName>
    </submittedName>
</protein>
<organism evidence="1 2">
    <name type="scientific">Saccharibacillus sacchari</name>
    <dbReference type="NCBI Taxonomy" id="456493"/>
    <lineage>
        <taxon>Bacteria</taxon>
        <taxon>Bacillati</taxon>
        <taxon>Bacillota</taxon>
        <taxon>Bacilli</taxon>
        <taxon>Bacillales</taxon>
        <taxon>Paenibacillaceae</taxon>
        <taxon>Saccharibacillus</taxon>
    </lineage>
</organism>
<proteinExistence type="predicted"/>
<name>A0ACC6P5W4_9BACL</name>
<dbReference type="EMBL" id="JBBKAR010000001">
    <property type="protein sequence ID" value="MEJ8302293.1"/>
    <property type="molecule type" value="Genomic_DNA"/>
</dbReference>
<comment type="caution">
    <text evidence="1">The sequence shown here is derived from an EMBL/GenBank/DDBJ whole genome shotgun (WGS) entry which is preliminary data.</text>
</comment>
<evidence type="ECO:0000313" key="2">
    <source>
        <dbReference type="Proteomes" id="UP001380953"/>
    </source>
</evidence>
<sequence length="189" mass="20750">MRFKKTKLTLMLFCFLMSTVLFATSVSAAFNYRHNAVTAQIQQRSLWCWAATSSMAGQYLGATAATQTNIVTYVKGSPTINDSGNISDMQKGLAKYGVSSATYFESFVFSKIKENINSNSNMIAAIAWTNGNAIGHALLIRGYNEDTVSGAKNITYIDPADGSYNMMADSSFRSNNSWTWVNTLSAIYK</sequence>
<dbReference type="Proteomes" id="UP001380953">
    <property type="component" value="Unassembled WGS sequence"/>
</dbReference>
<reference evidence="1" key="1">
    <citation type="submission" date="2024-03" db="EMBL/GenBank/DDBJ databases">
        <title>Whole genome sequecning of epiphytes from Marcgravia umbellata leaves.</title>
        <authorList>
            <person name="Kumar G."/>
            <person name="Savka M.A."/>
        </authorList>
    </citation>
    <scope>NUCLEOTIDE SEQUENCE</scope>
    <source>
        <strain evidence="1">RIT_BL5</strain>
    </source>
</reference>
<evidence type="ECO:0000313" key="1">
    <source>
        <dbReference type="EMBL" id="MEJ8302293.1"/>
    </source>
</evidence>
<keyword evidence="2" id="KW-1185">Reference proteome</keyword>